<dbReference type="InterPro" id="IPR012338">
    <property type="entry name" value="Beta-lactam/transpept-like"/>
</dbReference>
<dbReference type="Pfam" id="PF00144">
    <property type="entry name" value="Beta-lactamase"/>
    <property type="match status" value="1"/>
</dbReference>
<dbReference type="InterPro" id="IPR050789">
    <property type="entry name" value="Diverse_Enzym_Activities"/>
</dbReference>
<sequence>MSESSTAAPADLATLIEHGARDGVYSAATLLIAVDGEIVEEHAAGITRRWDAPGIEASSPGSKTDASTRFDLASITKLVTAATLLGLIDERGADPSLPAAEVLPEFAADPALRAITLRHLLSHTAGMPPEWFDREADAGAVRFRAGARPTAAPDTVHAYSCVSYIWAGLAAEAIGGEPLDRLARRLVLDPLGMTETGYRPDPALVPRIAATEYQAEPPRGLVHGVVHDETAWALGGVVGNAGLFGTARDLLRLAEALRLPPGDSALPAAVVRWMTTPVDVPGEPGYRQALGPRLDDAWTAAWTSPAGVAGHTGYTGTAVATEPGGRRSVVFLTNRVHPERTSLEILALRRQIAAAVAERGESR</sequence>
<feature type="domain" description="Beta-lactamase-related" evidence="2">
    <location>
        <begin position="13"/>
        <end position="349"/>
    </location>
</feature>
<dbReference type="OrthoDB" id="9809635at2"/>
<evidence type="ECO:0000256" key="1">
    <source>
        <dbReference type="ARBA" id="ARBA00022801"/>
    </source>
</evidence>
<reference evidence="3 4" key="1">
    <citation type="submission" date="2019-09" db="EMBL/GenBank/DDBJ databases">
        <title>Genome sequencing of strain KACC 19306.</title>
        <authorList>
            <person name="Heo J."/>
            <person name="Kim S.-J."/>
            <person name="Kim J.-S."/>
            <person name="Hong S.-B."/>
            <person name="Kwon S.-W."/>
        </authorList>
    </citation>
    <scope>NUCLEOTIDE SEQUENCE [LARGE SCALE GENOMIC DNA]</scope>
    <source>
        <strain evidence="3 4">KACC 19306</strain>
    </source>
</reference>
<dbReference type="SUPFAM" id="SSF56601">
    <property type="entry name" value="beta-lactamase/transpeptidase-like"/>
    <property type="match status" value="1"/>
</dbReference>
<gene>
    <name evidence="3" type="ORF">FLP10_11370</name>
</gene>
<dbReference type="KEGG" id="ail:FLP10_11370"/>
<dbReference type="GO" id="GO:0016787">
    <property type="term" value="F:hydrolase activity"/>
    <property type="evidence" value="ECO:0007669"/>
    <property type="project" value="UniProtKB-KW"/>
</dbReference>
<dbReference type="Gene3D" id="3.40.710.10">
    <property type="entry name" value="DD-peptidase/beta-lactamase superfamily"/>
    <property type="match status" value="1"/>
</dbReference>
<protein>
    <submittedName>
        <fullName evidence="3">Beta-lactamase family protein</fullName>
    </submittedName>
</protein>
<keyword evidence="4" id="KW-1185">Reference proteome</keyword>
<dbReference type="PANTHER" id="PTHR43283">
    <property type="entry name" value="BETA-LACTAMASE-RELATED"/>
    <property type="match status" value="1"/>
</dbReference>
<dbReference type="Proteomes" id="UP000324678">
    <property type="component" value="Chromosome"/>
</dbReference>
<evidence type="ECO:0000259" key="2">
    <source>
        <dbReference type="Pfam" id="PF00144"/>
    </source>
</evidence>
<dbReference type="RefSeq" id="WP_149160969.1">
    <property type="nucleotide sequence ID" value="NZ_CP043505.1"/>
</dbReference>
<evidence type="ECO:0000313" key="4">
    <source>
        <dbReference type="Proteomes" id="UP000324678"/>
    </source>
</evidence>
<dbReference type="InterPro" id="IPR001466">
    <property type="entry name" value="Beta-lactam-related"/>
</dbReference>
<evidence type="ECO:0000313" key="3">
    <source>
        <dbReference type="EMBL" id="QEO14950.1"/>
    </source>
</evidence>
<dbReference type="PANTHER" id="PTHR43283:SF11">
    <property type="entry name" value="BETA-LACTAMASE-RELATED DOMAIN-CONTAINING PROTEIN"/>
    <property type="match status" value="1"/>
</dbReference>
<name>A0A5C1YHR0_9MICO</name>
<keyword evidence="1" id="KW-0378">Hydrolase</keyword>
<accession>A0A5C1YHR0</accession>
<dbReference type="AlphaFoldDB" id="A0A5C1YHR0"/>
<organism evidence="3 4">
    <name type="scientific">Agromyces intestinalis</name>
    <dbReference type="NCBI Taxonomy" id="2592652"/>
    <lineage>
        <taxon>Bacteria</taxon>
        <taxon>Bacillati</taxon>
        <taxon>Actinomycetota</taxon>
        <taxon>Actinomycetes</taxon>
        <taxon>Micrococcales</taxon>
        <taxon>Microbacteriaceae</taxon>
        <taxon>Agromyces</taxon>
    </lineage>
</organism>
<proteinExistence type="predicted"/>
<dbReference type="EMBL" id="CP043505">
    <property type="protein sequence ID" value="QEO14950.1"/>
    <property type="molecule type" value="Genomic_DNA"/>
</dbReference>